<dbReference type="Gene3D" id="3.30.70.1290">
    <property type="entry name" value="Transposase IS200-like"/>
    <property type="match status" value="1"/>
</dbReference>
<comment type="caution">
    <text evidence="2">The sequence shown here is derived from an EMBL/GenBank/DDBJ whole genome shotgun (WGS) entry which is preliminary data.</text>
</comment>
<dbReference type="RefSeq" id="WP_170150834.1">
    <property type="nucleotide sequence ID" value="NZ_REFJ01000004.1"/>
</dbReference>
<organism evidence="2 3">
    <name type="scientific">Umboniibacter marinipuniceus</name>
    <dbReference type="NCBI Taxonomy" id="569599"/>
    <lineage>
        <taxon>Bacteria</taxon>
        <taxon>Pseudomonadati</taxon>
        <taxon>Pseudomonadota</taxon>
        <taxon>Gammaproteobacteria</taxon>
        <taxon>Cellvibrionales</taxon>
        <taxon>Cellvibrionaceae</taxon>
        <taxon>Umboniibacter</taxon>
    </lineage>
</organism>
<protein>
    <submittedName>
        <fullName evidence="2">Putative transposase</fullName>
    </submittedName>
</protein>
<dbReference type="Proteomes" id="UP000267187">
    <property type="component" value="Unassembled WGS sequence"/>
</dbReference>
<sequence length="227" mass="26259">MPRTARLVSPEVPLHIVHRGLNQRQLFYGLHDYLRYIRLLVSNAQAYHCDIHAYCLMPNHIHLLITPHSQRAPALLMKTCAQQYARYINTAFDRSGPLWDSRYTSCLVDNDSYVLACYRYIEDNPVRAGMVTTPASYPWSSYLANAEQDHCPWITPHPSFLELCNTKQTRCAVYRNSFQTPCQQVQAAIRKATRNNFAFGETSFLERHLAADNRRRSNAHRKISNTT</sequence>
<dbReference type="InterPro" id="IPR002686">
    <property type="entry name" value="Transposase_17"/>
</dbReference>
<dbReference type="SMART" id="SM01321">
    <property type="entry name" value="Y1_Tnp"/>
    <property type="match status" value="1"/>
</dbReference>
<feature type="domain" description="Transposase IS200-like" evidence="1">
    <location>
        <begin position="9"/>
        <end position="124"/>
    </location>
</feature>
<reference evidence="2 3" key="1">
    <citation type="submission" date="2018-10" db="EMBL/GenBank/DDBJ databases">
        <title>Genomic Encyclopedia of Type Strains, Phase IV (KMG-IV): sequencing the most valuable type-strain genomes for metagenomic binning, comparative biology and taxonomic classification.</title>
        <authorList>
            <person name="Goeker M."/>
        </authorList>
    </citation>
    <scope>NUCLEOTIDE SEQUENCE [LARGE SCALE GENOMIC DNA]</scope>
    <source>
        <strain evidence="2 3">DSM 25080</strain>
    </source>
</reference>
<gene>
    <name evidence="2" type="ORF">DFR27_1953</name>
</gene>
<dbReference type="PANTHER" id="PTHR34322:SF2">
    <property type="entry name" value="TRANSPOSASE IS200-LIKE DOMAIN-CONTAINING PROTEIN"/>
    <property type="match status" value="1"/>
</dbReference>
<dbReference type="EMBL" id="REFJ01000004">
    <property type="protein sequence ID" value="RMA79512.1"/>
    <property type="molecule type" value="Genomic_DNA"/>
</dbReference>
<dbReference type="GO" id="GO:0003677">
    <property type="term" value="F:DNA binding"/>
    <property type="evidence" value="ECO:0007669"/>
    <property type="project" value="InterPro"/>
</dbReference>
<name>A0A3M0AKB5_9GAMM</name>
<dbReference type="SUPFAM" id="SSF143422">
    <property type="entry name" value="Transposase IS200-like"/>
    <property type="match status" value="1"/>
</dbReference>
<keyword evidence="3" id="KW-1185">Reference proteome</keyword>
<evidence type="ECO:0000313" key="3">
    <source>
        <dbReference type="Proteomes" id="UP000267187"/>
    </source>
</evidence>
<dbReference type="GO" id="GO:0004803">
    <property type="term" value="F:transposase activity"/>
    <property type="evidence" value="ECO:0007669"/>
    <property type="project" value="InterPro"/>
</dbReference>
<dbReference type="Pfam" id="PF01797">
    <property type="entry name" value="Y1_Tnp"/>
    <property type="match status" value="1"/>
</dbReference>
<evidence type="ECO:0000313" key="2">
    <source>
        <dbReference type="EMBL" id="RMA79512.1"/>
    </source>
</evidence>
<proteinExistence type="predicted"/>
<dbReference type="InterPro" id="IPR036515">
    <property type="entry name" value="Transposase_17_sf"/>
</dbReference>
<dbReference type="AlphaFoldDB" id="A0A3M0AKB5"/>
<accession>A0A3M0AKB5</accession>
<dbReference type="GO" id="GO:0006313">
    <property type="term" value="P:DNA transposition"/>
    <property type="evidence" value="ECO:0007669"/>
    <property type="project" value="InterPro"/>
</dbReference>
<dbReference type="PANTHER" id="PTHR34322">
    <property type="entry name" value="TRANSPOSASE, Y1_TNP DOMAIN-CONTAINING"/>
    <property type="match status" value="1"/>
</dbReference>
<evidence type="ECO:0000259" key="1">
    <source>
        <dbReference type="SMART" id="SM01321"/>
    </source>
</evidence>